<protein>
    <submittedName>
        <fullName evidence="1">Uncharacterized protein</fullName>
    </submittedName>
</protein>
<evidence type="ECO:0000313" key="1">
    <source>
        <dbReference type="EMBL" id="JAD33986.1"/>
    </source>
</evidence>
<name>A0A0A8Z5B3_ARUDO</name>
<proteinExistence type="predicted"/>
<accession>A0A0A8Z5B3</accession>
<sequence>MNSHHSFIFWQAKQLKNVLLQINKKINSKMSYEHILQSDKVGNTEKLLEKTFEYAFSMLPSSL</sequence>
<reference evidence="1" key="1">
    <citation type="submission" date="2014-09" db="EMBL/GenBank/DDBJ databases">
        <authorList>
            <person name="Magalhaes I.L.F."/>
            <person name="Oliveira U."/>
            <person name="Santos F.R."/>
            <person name="Vidigal T.H.D.A."/>
            <person name="Brescovit A.D."/>
            <person name="Santos A.J."/>
        </authorList>
    </citation>
    <scope>NUCLEOTIDE SEQUENCE</scope>
    <source>
        <tissue evidence="1">Shoot tissue taken approximately 20 cm above the soil surface</tissue>
    </source>
</reference>
<dbReference type="AlphaFoldDB" id="A0A0A8Z5B3"/>
<dbReference type="EMBL" id="GBRH01263909">
    <property type="protein sequence ID" value="JAD33986.1"/>
    <property type="molecule type" value="Transcribed_RNA"/>
</dbReference>
<reference evidence="1" key="2">
    <citation type="journal article" date="2015" name="Data Brief">
        <title>Shoot transcriptome of the giant reed, Arundo donax.</title>
        <authorList>
            <person name="Barrero R.A."/>
            <person name="Guerrero F.D."/>
            <person name="Moolhuijzen P."/>
            <person name="Goolsby J.A."/>
            <person name="Tidwell J."/>
            <person name="Bellgard S.E."/>
            <person name="Bellgard M.I."/>
        </authorList>
    </citation>
    <scope>NUCLEOTIDE SEQUENCE</scope>
    <source>
        <tissue evidence="1">Shoot tissue taken approximately 20 cm above the soil surface</tissue>
    </source>
</reference>
<organism evidence="1">
    <name type="scientific">Arundo donax</name>
    <name type="common">Giant reed</name>
    <name type="synonym">Donax arundinaceus</name>
    <dbReference type="NCBI Taxonomy" id="35708"/>
    <lineage>
        <taxon>Eukaryota</taxon>
        <taxon>Viridiplantae</taxon>
        <taxon>Streptophyta</taxon>
        <taxon>Embryophyta</taxon>
        <taxon>Tracheophyta</taxon>
        <taxon>Spermatophyta</taxon>
        <taxon>Magnoliopsida</taxon>
        <taxon>Liliopsida</taxon>
        <taxon>Poales</taxon>
        <taxon>Poaceae</taxon>
        <taxon>PACMAD clade</taxon>
        <taxon>Arundinoideae</taxon>
        <taxon>Arundineae</taxon>
        <taxon>Arundo</taxon>
    </lineage>
</organism>